<evidence type="ECO:0000259" key="2">
    <source>
        <dbReference type="Pfam" id="PF12680"/>
    </source>
</evidence>
<dbReference type="AlphaFoldDB" id="A0A6A5U655"/>
<dbReference type="InterPro" id="IPR037401">
    <property type="entry name" value="SnoaL-like"/>
</dbReference>
<organism evidence="3 4">
    <name type="scientific">Byssothecium circinans</name>
    <dbReference type="NCBI Taxonomy" id="147558"/>
    <lineage>
        <taxon>Eukaryota</taxon>
        <taxon>Fungi</taxon>
        <taxon>Dikarya</taxon>
        <taxon>Ascomycota</taxon>
        <taxon>Pezizomycotina</taxon>
        <taxon>Dothideomycetes</taxon>
        <taxon>Pleosporomycetidae</taxon>
        <taxon>Pleosporales</taxon>
        <taxon>Massarineae</taxon>
        <taxon>Massarinaceae</taxon>
        <taxon>Byssothecium</taxon>
    </lineage>
</organism>
<accession>A0A6A5U655</accession>
<gene>
    <name evidence="3" type="ORF">CC80DRAFT_467837</name>
</gene>
<protein>
    <submittedName>
        <fullName evidence="3">NTF2-like protein</fullName>
    </submittedName>
</protein>
<proteinExistence type="predicted"/>
<dbReference type="InterPro" id="IPR009959">
    <property type="entry name" value="Cyclase_SnoaL-like"/>
</dbReference>
<dbReference type="OrthoDB" id="5440at2759"/>
<dbReference type="PANTHER" id="PTHR38436">
    <property type="entry name" value="POLYKETIDE CYCLASE SNOAL-LIKE DOMAIN"/>
    <property type="match status" value="1"/>
</dbReference>
<name>A0A6A5U655_9PLEO</name>
<evidence type="ECO:0000256" key="1">
    <source>
        <dbReference type="SAM" id="MobiDB-lite"/>
    </source>
</evidence>
<sequence>MAELQSPTTATDPTTAKSYPAPQTLSPNLTLQAPLTRRGHGPGLILVVDHYAALEKREGCLDPPPLVKWAEEGFAVAMVLVPGKAEDGGEFPLQRAVEALRGMKECDGGEDGGFGIISYLTRLPFYIEEAISLSPSIKAITSHAGRPFTSLNPEAHTLPPQLLHIAGPPSPRRESMSILPDVDVHIQPQPQPSTAAPSKATPVKTYRYLTAPKDSSWILPADDAYHAPSASLAHTRTLQFLKPLLNGPYFDLEAIWEEHCQYEFSERSVAKTMSTMVAEPYVNHIPTLTGGIGKERLTAFYTQHFIFSNPEDTALDLVSRTVGIDRVVDEFVFTATHVREIEWLLPGIPPTGRPLEIPFTAVVAVRGDRLCHEHIFWDQGTVLRQLGLLPEWVGFPYPVEGASGGLGKRVEVRLPVVGSEAARKLVDEGSVESNGLMGVGWREVDDA</sequence>
<dbReference type="InterPro" id="IPR032710">
    <property type="entry name" value="NTF2-like_dom_sf"/>
</dbReference>
<dbReference type="Pfam" id="PF12680">
    <property type="entry name" value="SnoaL_2"/>
    <property type="match status" value="1"/>
</dbReference>
<feature type="domain" description="SnoaL-like" evidence="2">
    <location>
        <begin position="270"/>
        <end position="371"/>
    </location>
</feature>
<dbReference type="PANTHER" id="PTHR38436:SF3">
    <property type="entry name" value="CARBOXYMETHYLENEBUTENOLIDASE-RELATED"/>
    <property type="match status" value="1"/>
</dbReference>
<dbReference type="GO" id="GO:0030638">
    <property type="term" value="P:polyketide metabolic process"/>
    <property type="evidence" value="ECO:0007669"/>
    <property type="project" value="InterPro"/>
</dbReference>
<keyword evidence="4" id="KW-1185">Reference proteome</keyword>
<feature type="region of interest" description="Disordered" evidence="1">
    <location>
        <begin position="1"/>
        <end position="27"/>
    </location>
</feature>
<evidence type="ECO:0000313" key="3">
    <source>
        <dbReference type="EMBL" id="KAF1959332.1"/>
    </source>
</evidence>
<dbReference type="Gene3D" id="3.10.450.50">
    <property type="match status" value="1"/>
</dbReference>
<dbReference type="SUPFAM" id="SSF54427">
    <property type="entry name" value="NTF2-like"/>
    <property type="match status" value="1"/>
</dbReference>
<dbReference type="EMBL" id="ML976985">
    <property type="protein sequence ID" value="KAF1959332.1"/>
    <property type="molecule type" value="Genomic_DNA"/>
</dbReference>
<evidence type="ECO:0000313" key="4">
    <source>
        <dbReference type="Proteomes" id="UP000800035"/>
    </source>
</evidence>
<reference evidence="3" key="1">
    <citation type="journal article" date="2020" name="Stud. Mycol.">
        <title>101 Dothideomycetes genomes: a test case for predicting lifestyles and emergence of pathogens.</title>
        <authorList>
            <person name="Haridas S."/>
            <person name="Albert R."/>
            <person name="Binder M."/>
            <person name="Bloem J."/>
            <person name="Labutti K."/>
            <person name="Salamov A."/>
            <person name="Andreopoulos B."/>
            <person name="Baker S."/>
            <person name="Barry K."/>
            <person name="Bills G."/>
            <person name="Bluhm B."/>
            <person name="Cannon C."/>
            <person name="Castanera R."/>
            <person name="Culley D."/>
            <person name="Daum C."/>
            <person name="Ezra D."/>
            <person name="Gonzalez J."/>
            <person name="Henrissat B."/>
            <person name="Kuo A."/>
            <person name="Liang C."/>
            <person name="Lipzen A."/>
            <person name="Lutzoni F."/>
            <person name="Magnuson J."/>
            <person name="Mondo S."/>
            <person name="Nolan M."/>
            <person name="Ohm R."/>
            <person name="Pangilinan J."/>
            <person name="Park H.-J."/>
            <person name="Ramirez L."/>
            <person name="Alfaro M."/>
            <person name="Sun H."/>
            <person name="Tritt A."/>
            <person name="Yoshinaga Y."/>
            <person name="Zwiers L.-H."/>
            <person name="Turgeon B."/>
            <person name="Goodwin S."/>
            <person name="Spatafora J."/>
            <person name="Crous P."/>
            <person name="Grigoriev I."/>
        </authorList>
    </citation>
    <scope>NUCLEOTIDE SEQUENCE</scope>
    <source>
        <strain evidence="3">CBS 675.92</strain>
    </source>
</reference>
<dbReference type="Proteomes" id="UP000800035">
    <property type="component" value="Unassembled WGS sequence"/>
</dbReference>